<feature type="transmembrane region" description="Helical" evidence="5">
    <location>
        <begin position="20"/>
        <end position="42"/>
    </location>
</feature>
<dbReference type="SMART" id="SM00228">
    <property type="entry name" value="PDZ"/>
    <property type="match status" value="1"/>
</dbReference>
<evidence type="ECO:0000313" key="8">
    <source>
        <dbReference type="Proteomes" id="UP001596002"/>
    </source>
</evidence>
<evidence type="ECO:0000256" key="3">
    <source>
        <dbReference type="ARBA" id="ARBA00022801"/>
    </source>
</evidence>
<reference evidence="8" key="1">
    <citation type="journal article" date="2019" name="Int. J. Syst. Evol. Microbiol.">
        <title>The Global Catalogue of Microorganisms (GCM) 10K type strain sequencing project: providing services to taxonomists for standard genome sequencing and annotation.</title>
        <authorList>
            <consortium name="The Broad Institute Genomics Platform"/>
            <consortium name="The Broad Institute Genome Sequencing Center for Infectious Disease"/>
            <person name="Wu L."/>
            <person name="Ma J."/>
        </authorList>
    </citation>
    <scope>NUCLEOTIDE SEQUENCE [LARGE SCALE GENOMIC DNA]</scope>
    <source>
        <strain evidence="8">WYCCWR 12678</strain>
    </source>
</reference>
<evidence type="ECO:0000256" key="5">
    <source>
        <dbReference type="SAM" id="Phobius"/>
    </source>
</evidence>
<evidence type="ECO:0000259" key="6">
    <source>
        <dbReference type="PROSITE" id="PS50106"/>
    </source>
</evidence>
<name>A0ABV9PX26_9BACL</name>
<dbReference type="PANTHER" id="PTHR43343:SF3">
    <property type="entry name" value="PROTEASE DO-LIKE 8, CHLOROPLASTIC"/>
    <property type="match status" value="1"/>
</dbReference>
<evidence type="ECO:0000256" key="4">
    <source>
        <dbReference type="ARBA" id="ARBA00022825"/>
    </source>
</evidence>
<dbReference type="InterPro" id="IPR001478">
    <property type="entry name" value="PDZ"/>
</dbReference>
<comment type="similarity">
    <text evidence="1">Belongs to the peptidase S1C family.</text>
</comment>
<comment type="caution">
    <text evidence="7">The sequence shown here is derived from an EMBL/GenBank/DDBJ whole genome shotgun (WGS) entry which is preliminary data.</text>
</comment>
<protein>
    <submittedName>
        <fullName evidence="7">S1C family serine protease</fullName>
        <ecNumber evidence="7">3.4.21.-</ecNumber>
    </submittedName>
</protein>
<dbReference type="Proteomes" id="UP001596002">
    <property type="component" value="Unassembled WGS sequence"/>
</dbReference>
<dbReference type="PRINTS" id="PR00834">
    <property type="entry name" value="PROTEASES2C"/>
</dbReference>
<organism evidence="7 8">
    <name type="scientific">Effusibacillus consociatus</name>
    <dbReference type="NCBI Taxonomy" id="1117041"/>
    <lineage>
        <taxon>Bacteria</taxon>
        <taxon>Bacillati</taxon>
        <taxon>Bacillota</taxon>
        <taxon>Bacilli</taxon>
        <taxon>Bacillales</taxon>
        <taxon>Alicyclobacillaceae</taxon>
        <taxon>Effusibacillus</taxon>
    </lineage>
</organism>
<evidence type="ECO:0000256" key="2">
    <source>
        <dbReference type="ARBA" id="ARBA00022670"/>
    </source>
</evidence>
<dbReference type="PANTHER" id="PTHR43343">
    <property type="entry name" value="PEPTIDASE S12"/>
    <property type="match status" value="1"/>
</dbReference>
<dbReference type="SUPFAM" id="SSF50156">
    <property type="entry name" value="PDZ domain-like"/>
    <property type="match status" value="1"/>
</dbReference>
<dbReference type="InterPro" id="IPR001940">
    <property type="entry name" value="Peptidase_S1C"/>
</dbReference>
<dbReference type="EMBL" id="JBHSHC010000024">
    <property type="protein sequence ID" value="MFC4766575.1"/>
    <property type="molecule type" value="Genomic_DNA"/>
</dbReference>
<dbReference type="RefSeq" id="WP_380024472.1">
    <property type="nucleotide sequence ID" value="NZ_JBHSHC010000024.1"/>
</dbReference>
<keyword evidence="5" id="KW-0472">Membrane</keyword>
<dbReference type="InterPro" id="IPR036034">
    <property type="entry name" value="PDZ_sf"/>
</dbReference>
<dbReference type="GO" id="GO:0008233">
    <property type="term" value="F:peptidase activity"/>
    <property type="evidence" value="ECO:0007669"/>
    <property type="project" value="UniProtKB-KW"/>
</dbReference>
<dbReference type="Gene3D" id="2.30.42.10">
    <property type="match status" value="1"/>
</dbReference>
<evidence type="ECO:0000313" key="7">
    <source>
        <dbReference type="EMBL" id="MFC4766575.1"/>
    </source>
</evidence>
<dbReference type="InterPro" id="IPR009003">
    <property type="entry name" value="Peptidase_S1_PA"/>
</dbReference>
<dbReference type="Gene3D" id="2.40.10.10">
    <property type="entry name" value="Trypsin-like serine proteases"/>
    <property type="match status" value="2"/>
</dbReference>
<dbReference type="Pfam" id="PF13180">
    <property type="entry name" value="PDZ_2"/>
    <property type="match status" value="1"/>
</dbReference>
<dbReference type="SUPFAM" id="SSF50494">
    <property type="entry name" value="Trypsin-like serine proteases"/>
    <property type="match status" value="1"/>
</dbReference>
<keyword evidence="3 7" id="KW-0378">Hydrolase</keyword>
<proteinExistence type="inferred from homology"/>
<dbReference type="GO" id="GO:0006508">
    <property type="term" value="P:proteolysis"/>
    <property type="evidence" value="ECO:0007669"/>
    <property type="project" value="UniProtKB-KW"/>
</dbReference>
<dbReference type="InterPro" id="IPR043504">
    <property type="entry name" value="Peptidase_S1_PA_chymotrypsin"/>
</dbReference>
<dbReference type="InterPro" id="IPR051201">
    <property type="entry name" value="Chloro_Bact_Ser_Proteases"/>
</dbReference>
<sequence length="386" mass="40770">MGFYDDFDVKPKRRSSGSWVASVIIAALVGSGTTLLMVPAMLKANIIKMPEATQTVSSNGKLPAQSVTVVNSDVVSAVNRVKPAVVTVVNLQKAAGFFSHGTEEAGKGSGVLIDKQGHVVTNNHVVEGASEVEIRVNEEPIKAKVLGTDEYTDLAVLQVPADKVRDIEPVEFGSSEALHTGEPAIAIGNPLGEFEQTVTVGVISAKNRKIPMQNQRGQVIYEQAVLQTDAAINPGNSGGALVNIKGQLIGINSAKIASSGIEGLGFAIPIDEAKPIIEQLMTKGKVVRPALGLAISGDVKDVPESLREGLPINHGVVVGQVVPGGPADKAGIQKGDIIAKIDNVEIKTFLDMRKHLFSKKPGDSVQVIFYRQNKEQTATVTLTELK</sequence>
<gene>
    <name evidence="7" type="ORF">ACFO8Q_04175</name>
</gene>
<keyword evidence="8" id="KW-1185">Reference proteome</keyword>
<dbReference type="EC" id="3.4.21.-" evidence="7"/>
<feature type="domain" description="PDZ" evidence="6">
    <location>
        <begin position="280"/>
        <end position="373"/>
    </location>
</feature>
<dbReference type="Pfam" id="PF13365">
    <property type="entry name" value="Trypsin_2"/>
    <property type="match status" value="1"/>
</dbReference>
<evidence type="ECO:0000256" key="1">
    <source>
        <dbReference type="ARBA" id="ARBA00010541"/>
    </source>
</evidence>
<keyword evidence="5" id="KW-0812">Transmembrane</keyword>
<accession>A0ABV9PX26</accession>
<dbReference type="PROSITE" id="PS50106">
    <property type="entry name" value="PDZ"/>
    <property type="match status" value="1"/>
</dbReference>
<keyword evidence="5" id="KW-1133">Transmembrane helix</keyword>
<keyword evidence="4" id="KW-0720">Serine protease</keyword>
<keyword evidence="2 7" id="KW-0645">Protease</keyword>